<feature type="region of interest" description="Disordered" evidence="13">
    <location>
        <begin position="200"/>
        <end position="225"/>
    </location>
</feature>
<protein>
    <recommendedName>
        <fullName evidence="12">DNA 3'-5' helicase</fullName>
        <ecNumber evidence="12">5.6.2.4</ecNumber>
    </recommendedName>
</protein>
<dbReference type="GO" id="GO:0005634">
    <property type="term" value="C:nucleus"/>
    <property type="evidence" value="ECO:0007669"/>
    <property type="project" value="UniProtKB-SubCell"/>
</dbReference>
<dbReference type="InterPro" id="IPR027417">
    <property type="entry name" value="P-loop_NTPase"/>
</dbReference>
<dbReference type="Gene3D" id="3.40.50.300">
    <property type="entry name" value="P-loop containing nucleotide triphosphate hydrolases"/>
    <property type="match status" value="2"/>
</dbReference>
<evidence type="ECO:0000256" key="8">
    <source>
        <dbReference type="ARBA" id="ARBA00023125"/>
    </source>
</evidence>
<dbReference type="GO" id="GO:0005524">
    <property type="term" value="F:ATP binding"/>
    <property type="evidence" value="ECO:0007669"/>
    <property type="project" value="UniProtKB-KW"/>
</dbReference>
<dbReference type="InterPro" id="IPR036388">
    <property type="entry name" value="WH-like_DNA-bd_sf"/>
</dbReference>
<evidence type="ECO:0000259" key="15">
    <source>
        <dbReference type="PROSITE" id="PS51194"/>
    </source>
</evidence>
<dbReference type="GO" id="GO:0009378">
    <property type="term" value="F:four-way junction helicase activity"/>
    <property type="evidence" value="ECO:0007669"/>
    <property type="project" value="TreeGrafter"/>
</dbReference>
<dbReference type="FunFam" id="3.40.50.300:FF:000340">
    <property type="entry name" value="Bloom syndrome, RecQ helicase"/>
    <property type="match status" value="1"/>
</dbReference>
<dbReference type="InterPro" id="IPR018982">
    <property type="entry name" value="RQC_domain"/>
</dbReference>
<dbReference type="Pfam" id="PF09382">
    <property type="entry name" value="RQC"/>
    <property type="match status" value="1"/>
</dbReference>
<evidence type="ECO:0000256" key="4">
    <source>
        <dbReference type="ARBA" id="ARBA00022741"/>
    </source>
</evidence>
<dbReference type="InterPro" id="IPR002121">
    <property type="entry name" value="HRDC_dom"/>
</dbReference>
<comment type="caution">
    <text evidence="16">The sequence shown here is derived from an EMBL/GenBank/DDBJ whole genome shotgun (WGS) entry which is preliminary data.</text>
</comment>
<evidence type="ECO:0000256" key="3">
    <source>
        <dbReference type="ARBA" id="ARBA00005446"/>
    </source>
</evidence>
<dbReference type="GO" id="GO:0043138">
    <property type="term" value="F:3'-5' DNA helicase activity"/>
    <property type="evidence" value="ECO:0007669"/>
    <property type="project" value="UniProtKB-EC"/>
</dbReference>
<dbReference type="SUPFAM" id="SSF46785">
    <property type="entry name" value="Winged helix' DNA-binding domain"/>
    <property type="match status" value="1"/>
</dbReference>
<dbReference type="Proteomes" id="UP000094065">
    <property type="component" value="Unassembled WGS sequence"/>
</dbReference>
<evidence type="ECO:0000256" key="13">
    <source>
        <dbReference type="SAM" id="MobiDB-lite"/>
    </source>
</evidence>
<dbReference type="GO" id="GO:0006260">
    <property type="term" value="P:DNA replication"/>
    <property type="evidence" value="ECO:0007669"/>
    <property type="project" value="InterPro"/>
</dbReference>
<feature type="compositionally biased region" description="Polar residues" evidence="13">
    <location>
        <begin position="1289"/>
        <end position="1304"/>
    </location>
</feature>
<dbReference type="Pfam" id="PF00271">
    <property type="entry name" value="Helicase_C"/>
    <property type="match status" value="1"/>
</dbReference>
<dbReference type="FunFam" id="3.40.50.300:FF:001389">
    <property type="entry name" value="ATP-dependent DNA helicase RecQ"/>
    <property type="match status" value="1"/>
</dbReference>
<evidence type="ECO:0000256" key="2">
    <source>
        <dbReference type="ARBA" id="ARBA00004123"/>
    </source>
</evidence>
<dbReference type="SMART" id="SM00487">
    <property type="entry name" value="DEXDc"/>
    <property type="match status" value="1"/>
</dbReference>
<evidence type="ECO:0000256" key="6">
    <source>
        <dbReference type="ARBA" id="ARBA00022806"/>
    </source>
</evidence>
<dbReference type="InterPro" id="IPR044876">
    <property type="entry name" value="HRDC_dom_sf"/>
</dbReference>
<dbReference type="SMART" id="SM00490">
    <property type="entry name" value="HELICc"/>
    <property type="match status" value="1"/>
</dbReference>
<evidence type="ECO:0000259" key="14">
    <source>
        <dbReference type="PROSITE" id="PS51192"/>
    </source>
</evidence>
<dbReference type="GO" id="GO:0016787">
    <property type="term" value="F:hydrolase activity"/>
    <property type="evidence" value="ECO:0007669"/>
    <property type="project" value="UniProtKB-KW"/>
</dbReference>
<accession>A0A1E3I628</accession>
<dbReference type="InterPro" id="IPR011545">
    <property type="entry name" value="DEAD/DEAH_box_helicase_dom"/>
</dbReference>
<evidence type="ECO:0000313" key="16">
    <source>
        <dbReference type="EMBL" id="ODN84080.1"/>
    </source>
</evidence>
<dbReference type="InterPro" id="IPR004589">
    <property type="entry name" value="DNA_helicase_ATP-dep_RecQ"/>
</dbReference>
<feature type="compositionally biased region" description="Polar residues" evidence="13">
    <location>
        <begin position="365"/>
        <end position="377"/>
    </location>
</feature>
<dbReference type="GO" id="GO:0000724">
    <property type="term" value="P:double-strand break repair via homologous recombination"/>
    <property type="evidence" value="ECO:0007669"/>
    <property type="project" value="TreeGrafter"/>
</dbReference>
<dbReference type="EMBL" id="AWGJ01000001">
    <property type="protein sequence ID" value="ODN84080.1"/>
    <property type="molecule type" value="Genomic_DNA"/>
</dbReference>
<dbReference type="PROSITE" id="PS51192">
    <property type="entry name" value="HELICASE_ATP_BIND_1"/>
    <property type="match status" value="1"/>
</dbReference>
<dbReference type="GeneID" id="30151408"/>
<evidence type="ECO:0000256" key="5">
    <source>
        <dbReference type="ARBA" id="ARBA00022801"/>
    </source>
</evidence>
<sequence length="1337" mass="148100">MGSRSNLNIADMLKAQSQKPKAQRASDISVISRQSKSPSLAKASSSRLSSSSKGPTSSGRVPNRSDSPIEIDIDEPPAAQSSVPSVPESSRRPLPYRPPAHLVTPTSRIGSPISSSSKGKGREIAADGSNINDKDNGKTTQQLTKLAIHYYDERSKLQEERLALVTLGNEDDRLEIVEEKLESGSKRILEIKASLAIRNDSSLSSDGKDRSASTPGGNAKFSTKSTDQISRLLLKWLGERDKKEEKMFAMKTGQSEDADEEDVDILEDEIATTVERIAELKAELSARSSSLVATTPILSRPGSVISSSDRPSIPPKPPHLPLKEAPTPTANGATKSITNLDQWNADPVSKNPHSDDSIEHALTSGPFTVSRQSSSNAMVGPSRLGQSREVTPPNPQPEDVDMEEEEENWDEYYDEVIVPQSSPERPLAATRHAGVPAHTSELPSDFQDIPFNEIFSSQGSPYRVSEALPIPIDSSPPRAIQPPPRSSSSKTRDHSTTANGKERVVQLEEQYPWSHDVRQKLRQYFRLPGFRTHQLEAINETMAGRDVFVLMPTGGGKSLTYQLPAICDGGKTEGVTFVISPLISLITDQVGSLIEKEIPAIAYTSDLSQADKNWAHQELSRRKPSVRVVYVTPEMMSMGGRIKSILKGLEQRNKLARFVVDEAHCVSQWGHDFRADYLKLGLIRKEYPNIPIMALTATAQEKVVEDIILTLGIQKCVRLQQSFNRPNLQYEVRPKKSATILKDIVNFIGTHKAGVSGIIYCNSRDTCENVAKQLREEYKVRAHHYHAGMSKSDRRMRQEGWQAHEFEVIVATIAFGMGIDKPDVRYVIHHSLPRSLEGYYQETGRAGRDGNPSTCVLYFMFADGKKIINQIDSNKELSFEQRQRQKDSEYEVLRYCDNMVDCRRAQVLAFFNEVFDPAQCHKGCDNCANRDKYEIKEEDVTEDAVNILKMIDSLKPDSRITIVNAAEAFRGRRSNPDKGLADNAYFGKGADWDKHESERLVQRLMIENALEEFNVLGPAGFNLGYLRIGPKANDYLKRGKRFLMAFGKMPITAAHQIAKDKQKQQNKKQLALQRSNNNPIERKRSAQRIQAQTDDFDNSDWGDSHDKQKEGDEGEPQDDPIEGSGEDTEVDDDAPLKPAKKRKSMDPPAAVKKRVTAKSTAKKNGAGEESLQSQCFMALEKLRDTALAHDTDASLLTDEMLQMIATMMPSNGKAVMEIEGMTPQLAKKYTTKILGICIKYKPDDQKPDVLSSAPIKSKSSKSSIISDLQGYIYKPVATPASSKPLGKLSLSNAPTRRTNTSLPMTTGGSSSSSIKKPTLPRLTSLASRGATVRKDKF</sequence>
<keyword evidence="8" id="KW-0238">DNA-binding</keyword>
<keyword evidence="9" id="KW-0413">Isomerase</keyword>
<dbReference type="PROSITE" id="PS00690">
    <property type="entry name" value="DEAH_ATP_HELICASE"/>
    <property type="match status" value="1"/>
</dbReference>
<dbReference type="Pfam" id="PF00270">
    <property type="entry name" value="DEAD"/>
    <property type="match status" value="1"/>
</dbReference>
<comment type="catalytic activity">
    <reaction evidence="11">
        <text>Couples ATP hydrolysis with the unwinding of duplex DNA by translocating in the 3'-5' direction.</text>
        <dbReference type="EC" id="5.6.2.4"/>
    </reaction>
</comment>
<dbReference type="InterPro" id="IPR014001">
    <property type="entry name" value="Helicase_ATP-bd"/>
</dbReference>
<evidence type="ECO:0000313" key="17">
    <source>
        <dbReference type="Proteomes" id="UP000094065"/>
    </source>
</evidence>
<dbReference type="STRING" id="1295533.A0A1E3I628"/>
<dbReference type="Gene3D" id="1.10.150.80">
    <property type="entry name" value="HRDC domain"/>
    <property type="match status" value="1"/>
</dbReference>
<name>A0A1E3I628_9TREE</name>
<feature type="domain" description="Helicase ATP-binding" evidence="14">
    <location>
        <begin position="538"/>
        <end position="717"/>
    </location>
</feature>
<comment type="cofactor">
    <cofactor evidence="1">
        <name>Zn(2+)</name>
        <dbReference type="ChEBI" id="CHEBI:29105"/>
    </cofactor>
</comment>
<evidence type="ECO:0000256" key="9">
    <source>
        <dbReference type="ARBA" id="ARBA00023235"/>
    </source>
</evidence>
<feature type="compositionally biased region" description="Acidic residues" evidence="13">
    <location>
        <begin position="1112"/>
        <end position="1133"/>
    </location>
</feature>
<keyword evidence="5" id="KW-0378">Hydrolase</keyword>
<feature type="domain" description="Helicase C-terminal" evidence="15">
    <location>
        <begin position="743"/>
        <end position="893"/>
    </location>
</feature>
<dbReference type="InterPro" id="IPR032284">
    <property type="entry name" value="RecQ_Zn-bd"/>
</dbReference>
<dbReference type="GO" id="GO:0005694">
    <property type="term" value="C:chromosome"/>
    <property type="evidence" value="ECO:0007669"/>
    <property type="project" value="TreeGrafter"/>
</dbReference>
<keyword evidence="17" id="KW-1185">Reference proteome</keyword>
<feature type="compositionally biased region" description="Polar residues" evidence="13">
    <location>
        <begin position="212"/>
        <end position="225"/>
    </location>
</feature>
<organism evidence="16 17">
    <name type="scientific">Cryptococcus amylolentus CBS 6039</name>
    <dbReference type="NCBI Taxonomy" id="1295533"/>
    <lineage>
        <taxon>Eukaryota</taxon>
        <taxon>Fungi</taxon>
        <taxon>Dikarya</taxon>
        <taxon>Basidiomycota</taxon>
        <taxon>Agaricomycotina</taxon>
        <taxon>Tremellomycetes</taxon>
        <taxon>Tremellales</taxon>
        <taxon>Cryptococcaceae</taxon>
        <taxon>Cryptococcus</taxon>
    </lineage>
</organism>
<dbReference type="InterPro" id="IPR001650">
    <property type="entry name" value="Helicase_C-like"/>
</dbReference>
<keyword evidence="6" id="KW-0347">Helicase</keyword>
<dbReference type="EC" id="5.6.2.4" evidence="12"/>
<feature type="region of interest" description="Disordered" evidence="13">
    <location>
        <begin position="1056"/>
        <end position="1170"/>
    </location>
</feature>
<dbReference type="CDD" id="cd17920">
    <property type="entry name" value="DEXHc_RecQ"/>
    <property type="match status" value="1"/>
</dbReference>
<proteinExistence type="inferred from homology"/>
<dbReference type="Gene3D" id="1.10.10.10">
    <property type="entry name" value="Winged helix-like DNA-binding domain superfamily/Winged helix DNA-binding domain"/>
    <property type="match status" value="1"/>
</dbReference>
<dbReference type="PANTHER" id="PTHR13710">
    <property type="entry name" value="DNA HELICASE RECQ FAMILY MEMBER"/>
    <property type="match status" value="1"/>
</dbReference>
<dbReference type="Pfam" id="PF16124">
    <property type="entry name" value="RecQ_Zn_bind"/>
    <property type="match status" value="1"/>
</dbReference>
<evidence type="ECO:0000256" key="1">
    <source>
        <dbReference type="ARBA" id="ARBA00001947"/>
    </source>
</evidence>
<evidence type="ECO:0000256" key="10">
    <source>
        <dbReference type="ARBA" id="ARBA00023242"/>
    </source>
</evidence>
<feature type="region of interest" description="Disordered" evidence="13">
    <location>
        <begin position="299"/>
        <end position="407"/>
    </location>
</feature>
<comment type="similarity">
    <text evidence="3">Belongs to the helicase family. RecQ subfamily.</text>
</comment>
<dbReference type="GO" id="GO:0005737">
    <property type="term" value="C:cytoplasm"/>
    <property type="evidence" value="ECO:0007669"/>
    <property type="project" value="TreeGrafter"/>
</dbReference>
<dbReference type="CDD" id="cd18794">
    <property type="entry name" value="SF2_C_RecQ"/>
    <property type="match status" value="1"/>
</dbReference>
<feature type="compositionally biased region" description="Low complexity" evidence="13">
    <location>
        <begin position="35"/>
        <end position="60"/>
    </location>
</feature>
<dbReference type="NCBIfam" id="TIGR00614">
    <property type="entry name" value="recQ_fam"/>
    <property type="match status" value="1"/>
</dbReference>
<dbReference type="RefSeq" id="XP_018997883.1">
    <property type="nucleotide sequence ID" value="XM_019133178.1"/>
</dbReference>
<dbReference type="SUPFAM" id="SSF52540">
    <property type="entry name" value="P-loop containing nucleoside triphosphate hydrolases"/>
    <property type="match status" value="1"/>
</dbReference>
<evidence type="ECO:0000256" key="12">
    <source>
        <dbReference type="ARBA" id="ARBA00034808"/>
    </source>
</evidence>
<gene>
    <name evidence="16" type="ORF">L202_00099</name>
</gene>
<feature type="compositionally biased region" description="Basic and acidic residues" evidence="13">
    <location>
        <begin position="1102"/>
        <end position="1111"/>
    </location>
</feature>
<dbReference type="GO" id="GO:0003677">
    <property type="term" value="F:DNA binding"/>
    <property type="evidence" value="ECO:0007669"/>
    <property type="project" value="UniProtKB-KW"/>
</dbReference>
<comment type="subcellular location">
    <subcellularLocation>
        <location evidence="2">Nucleus</location>
    </subcellularLocation>
</comment>
<reference evidence="16 17" key="1">
    <citation type="submission" date="2016-06" db="EMBL/GenBank/DDBJ databases">
        <title>Evolution of pathogenesis and genome organization in the Tremellales.</title>
        <authorList>
            <person name="Cuomo C."/>
            <person name="Litvintseva A."/>
            <person name="Heitman J."/>
            <person name="Chen Y."/>
            <person name="Sun S."/>
            <person name="Springer D."/>
            <person name="Dromer F."/>
            <person name="Young S."/>
            <person name="Zeng Q."/>
            <person name="Chapman S."/>
            <person name="Gujja S."/>
            <person name="Saif S."/>
            <person name="Birren B."/>
        </authorList>
    </citation>
    <scope>NUCLEOTIDE SEQUENCE [LARGE SCALE GENOMIC DNA]</scope>
    <source>
        <strain evidence="16 17">CBS 6039</strain>
    </source>
</reference>
<feature type="compositionally biased region" description="Acidic residues" evidence="13">
    <location>
        <begin position="398"/>
        <end position="407"/>
    </location>
</feature>
<feature type="region of interest" description="Disordered" evidence="13">
    <location>
        <begin position="467"/>
        <end position="503"/>
    </location>
</feature>
<evidence type="ECO:0000256" key="7">
    <source>
        <dbReference type="ARBA" id="ARBA00022840"/>
    </source>
</evidence>
<feature type="compositionally biased region" description="Basic and acidic residues" evidence="13">
    <location>
        <begin position="490"/>
        <end position="503"/>
    </location>
</feature>
<feature type="region of interest" description="Disordered" evidence="13">
    <location>
        <begin position="1278"/>
        <end position="1337"/>
    </location>
</feature>
<keyword evidence="7" id="KW-0067">ATP-binding</keyword>
<dbReference type="PANTHER" id="PTHR13710:SF153">
    <property type="entry name" value="RECQ-LIKE DNA HELICASE BLM"/>
    <property type="match status" value="1"/>
</dbReference>
<dbReference type="InterPro" id="IPR002464">
    <property type="entry name" value="DNA/RNA_helicase_DEAH_CS"/>
</dbReference>
<keyword evidence="10" id="KW-0539">Nucleus</keyword>
<dbReference type="OrthoDB" id="10261556at2759"/>
<feature type="compositionally biased region" description="Polar residues" evidence="13">
    <location>
        <begin position="328"/>
        <end position="342"/>
    </location>
</feature>
<evidence type="ECO:0000256" key="11">
    <source>
        <dbReference type="ARBA" id="ARBA00034617"/>
    </source>
</evidence>
<dbReference type="InterPro" id="IPR036390">
    <property type="entry name" value="WH_DNA-bd_sf"/>
</dbReference>
<feature type="region of interest" description="Disordered" evidence="13">
    <location>
        <begin position="1"/>
        <end position="138"/>
    </location>
</feature>
<feature type="compositionally biased region" description="Low complexity" evidence="13">
    <location>
        <begin position="76"/>
        <end position="88"/>
    </location>
</feature>
<dbReference type="SMART" id="SM00956">
    <property type="entry name" value="RQC"/>
    <property type="match status" value="1"/>
</dbReference>
<dbReference type="PROSITE" id="PS51194">
    <property type="entry name" value="HELICASE_CTER"/>
    <property type="match status" value="1"/>
</dbReference>
<dbReference type="Pfam" id="PF00570">
    <property type="entry name" value="HRDC"/>
    <property type="match status" value="1"/>
</dbReference>
<feature type="region of interest" description="Disordered" evidence="13">
    <location>
        <begin position="424"/>
        <end position="445"/>
    </location>
</feature>
<keyword evidence="4" id="KW-0547">Nucleotide-binding</keyword>
<feature type="compositionally biased region" description="Low complexity" evidence="13">
    <location>
        <begin position="104"/>
        <end position="118"/>
    </location>
</feature>